<dbReference type="EMBL" id="JBICBT010000407">
    <property type="protein sequence ID" value="KAL3114812.1"/>
    <property type="molecule type" value="Genomic_DNA"/>
</dbReference>
<feature type="region of interest" description="Disordered" evidence="1">
    <location>
        <begin position="55"/>
        <end position="77"/>
    </location>
</feature>
<evidence type="ECO:0000313" key="2">
    <source>
        <dbReference type="EMBL" id="KAL3114812.1"/>
    </source>
</evidence>
<proteinExistence type="predicted"/>
<evidence type="ECO:0000313" key="3">
    <source>
        <dbReference type="Proteomes" id="UP001620626"/>
    </source>
</evidence>
<accession>A0ABD2LHX9</accession>
<protein>
    <submittedName>
        <fullName evidence="2">Uncharacterized protein</fullName>
    </submittedName>
</protein>
<name>A0ABD2LHX9_9BILA</name>
<reference evidence="2 3" key="1">
    <citation type="submission" date="2024-10" db="EMBL/GenBank/DDBJ databases">
        <authorList>
            <person name="Kim D."/>
        </authorList>
    </citation>
    <scope>NUCLEOTIDE SEQUENCE [LARGE SCALE GENOMIC DNA]</scope>
    <source>
        <strain evidence="2">BH-2024</strain>
    </source>
</reference>
<organism evidence="2 3">
    <name type="scientific">Heterodera trifolii</name>
    <dbReference type="NCBI Taxonomy" id="157864"/>
    <lineage>
        <taxon>Eukaryota</taxon>
        <taxon>Metazoa</taxon>
        <taxon>Ecdysozoa</taxon>
        <taxon>Nematoda</taxon>
        <taxon>Chromadorea</taxon>
        <taxon>Rhabditida</taxon>
        <taxon>Tylenchina</taxon>
        <taxon>Tylenchomorpha</taxon>
        <taxon>Tylenchoidea</taxon>
        <taxon>Heteroderidae</taxon>
        <taxon>Heteroderinae</taxon>
        <taxon>Heterodera</taxon>
    </lineage>
</organism>
<gene>
    <name evidence="2" type="ORF">niasHT_014626</name>
</gene>
<sequence length="77" mass="8568">MVVLRFCAVVHPRISIQCPLVDVPLTGPDSGRNNGLLRPPPQLLPSLTNPAQFLTKPSKLPMPFRDNKNNSKELLRI</sequence>
<dbReference type="AlphaFoldDB" id="A0ABD2LHX9"/>
<feature type="compositionally biased region" description="Basic and acidic residues" evidence="1">
    <location>
        <begin position="65"/>
        <end position="77"/>
    </location>
</feature>
<evidence type="ECO:0000256" key="1">
    <source>
        <dbReference type="SAM" id="MobiDB-lite"/>
    </source>
</evidence>
<comment type="caution">
    <text evidence="2">The sequence shown here is derived from an EMBL/GenBank/DDBJ whole genome shotgun (WGS) entry which is preliminary data.</text>
</comment>
<dbReference type="Proteomes" id="UP001620626">
    <property type="component" value="Unassembled WGS sequence"/>
</dbReference>
<keyword evidence="3" id="KW-1185">Reference proteome</keyword>